<feature type="transmembrane region" description="Helical" evidence="1">
    <location>
        <begin position="68"/>
        <end position="87"/>
    </location>
</feature>
<dbReference type="RefSeq" id="WP_215580237.1">
    <property type="nucleotide sequence ID" value="NZ_CP073754.1"/>
</dbReference>
<feature type="transmembrane region" description="Helical" evidence="1">
    <location>
        <begin position="122"/>
        <end position="142"/>
    </location>
</feature>
<sequence length="176" mass="20519">MFKPLATVQYPKFKLAIVALLFVNVFLYALTDTLTSTIDALVWLALLIIYELEATKFWTALTAERLRHIRNVLIVAITLVFFSYVNTSEWLDTLNALFWFVLIGLLELEIRAPDWVKTHQNNFWLATILVFACLIAMVFAWLWQGAWLDAYDGVLWIAAFAFIEVDFFQFLKLKKQ</sequence>
<keyword evidence="3" id="KW-1185">Reference proteome</keyword>
<organism evidence="2 3">
    <name type="scientific">Methylomonas paludis</name>
    <dbReference type="NCBI Taxonomy" id="1173101"/>
    <lineage>
        <taxon>Bacteria</taxon>
        <taxon>Pseudomonadati</taxon>
        <taxon>Pseudomonadota</taxon>
        <taxon>Gammaproteobacteria</taxon>
        <taxon>Methylococcales</taxon>
        <taxon>Methylococcaceae</taxon>
        <taxon>Methylomonas</taxon>
    </lineage>
</organism>
<feature type="transmembrane region" description="Helical" evidence="1">
    <location>
        <begin position="154"/>
        <end position="171"/>
    </location>
</feature>
<dbReference type="KEGG" id="mpad:KEF85_10405"/>
<feature type="transmembrane region" description="Helical" evidence="1">
    <location>
        <begin position="42"/>
        <end position="61"/>
    </location>
</feature>
<keyword evidence="1" id="KW-0812">Transmembrane</keyword>
<keyword evidence="1" id="KW-0472">Membrane</keyword>
<dbReference type="Proteomes" id="UP000676649">
    <property type="component" value="Chromosome"/>
</dbReference>
<feature type="transmembrane region" description="Helical" evidence="1">
    <location>
        <begin position="93"/>
        <end position="110"/>
    </location>
</feature>
<keyword evidence="1" id="KW-1133">Transmembrane helix</keyword>
<dbReference type="AlphaFoldDB" id="A0A975R908"/>
<evidence type="ECO:0000313" key="3">
    <source>
        <dbReference type="Proteomes" id="UP000676649"/>
    </source>
</evidence>
<proteinExistence type="predicted"/>
<name>A0A975R908_9GAMM</name>
<reference evidence="2" key="1">
    <citation type="submission" date="2021-04" db="EMBL/GenBank/DDBJ databases">
        <title>Draft genome sequence data of methanotrophic Methylovulum sp. strain S1L and Methylomonas sp. strain S2AM isolated from boreal lake water columns.</title>
        <authorList>
            <person name="Rissanen A.J."/>
            <person name="Mangayil R."/>
            <person name="Svenning M.M."/>
            <person name="Khanongnuch R."/>
        </authorList>
    </citation>
    <scope>NUCLEOTIDE SEQUENCE</scope>
    <source>
        <strain evidence="2">S2AM</strain>
    </source>
</reference>
<protein>
    <submittedName>
        <fullName evidence="2">Uncharacterized protein</fullName>
    </submittedName>
</protein>
<gene>
    <name evidence="2" type="ORF">KEF85_10405</name>
</gene>
<feature type="transmembrane region" description="Helical" evidence="1">
    <location>
        <begin position="12"/>
        <end position="30"/>
    </location>
</feature>
<accession>A0A975R908</accession>
<evidence type="ECO:0000256" key="1">
    <source>
        <dbReference type="SAM" id="Phobius"/>
    </source>
</evidence>
<evidence type="ECO:0000313" key="2">
    <source>
        <dbReference type="EMBL" id="QWF69783.1"/>
    </source>
</evidence>
<dbReference type="EMBL" id="CP073754">
    <property type="protein sequence ID" value="QWF69783.1"/>
    <property type="molecule type" value="Genomic_DNA"/>
</dbReference>